<name>A0A059Y1E0_9BACT</name>
<dbReference type="InterPro" id="IPR021847">
    <property type="entry name" value="DUF3443"/>
</dbReference>
<feature type="signal peptide" evidence="1">
    <location>
        <begin position="1"/>
        <end position="23"/>
    </location>
</feature>
<reference evidence="3" key="1">
    <citation type="submission" date="2014-02" db="EMBL/GenBank/DDBJ databases">
        <title>Complete genome sequence and comparative genomic analysis of the nitrogen-fixing bacterium Leptospirillum ferriphilum YSK.</title>
        <authorList>
            <person name="Guo X."/>
            <person name="Yin H."/>
            <person name="Liang Y."/>
            <person name="Hu Q."/>
            <person name="Ma L."/>
            <person name="Xiao Y."/>
            <person name="Zhang X."/>
            <person name="Qiu G."/>
            <person name="Liu X."/>
        </authorList>
    </citation>
    <scope>NUCLEOTIDE SEQUENCE [LARGE SCALE GENOMIC DNA]</scope>
    <source>
        <strain evidence="3">YSK</strain>
    </source>
</reference>
<evidence type="ECO:0008006" key="4">
    <source>
        <dbReference type="Google" id="ProtNLM"/>
    </source>
</evidence>
<dbReference type="PROSITE" id="PS51257">
    <property type="entry name" value="PROKAR_LIPOPROTEIN"/>
    <property type="match status" value="1"/>
</dbReference>
<evidence type="ECO:0000313" key="2">
    <source>
        <dbReference type="EMBL" id="AIA31361.1"/>
    </source>
</evidence>
<feature type="chain" id="PRO_5001581834" description="Lipoprotein" evidence="1">
    <location>
        <begin position="24"/>
        <end position="401"/>
    </location>
</feature>
<accession>A0A059Y1E0</accession>
<keyword evidence="1" id="KW-0732">Signal</keyword>
<evidence type="ECO:0000256" key="1">
    <source>
        <dbReference type="SAM" id="SignalP"/>
    </source>
</evidence>
<dbReference type="AlphaFoldDB" id="A0A059Y1E0"/>
<sequence length="401" mass="41219">MKRPPVQKILRAFFLGTGFLLLSGCGGGGGVPSSSPPEAVCTGGTPPSTQTPASNQIAVYQSTCQGAVNTPVVTLTICVPKTSTCRDVHNILVDIGSTGLRLSHTLSIASKLPQESENGPVTECYGFVSGYNYGPVVTATVTLAQQTVTVPVQISDSQIPAPSSCVAAFNSSAPFEPTFNGVLGLLFPQDDDGFYYEGGSGPTTISTTLMVQNPVFLLEAPENNGVLLSNFPTVSPTQGAPTVSGLLTFGTGSVSGLSELETNVNAMITASYNGNSSLKAFFDSGSNGFFIDNPTIPTCSSSSSLTGFFCGTATGQSATLTGTNTNTSVTLHFSIESAETLFSTGNQDFSSLGGPMSGYFDAGFPAFLSAQSSGQTTGQTIGLEYISSTSEIGYFLYGTGN</sequence>
<reference evidence="2 3" key="2">
    <citation type="journal article" date="2015" name="Biomed. Res. Int.">
        <title>Effects of Arsenite Resistance on the Growth and Functional Gene Expression of Leptospirillum ferriphilum and Acidithiobacillus thiooxidans in Pure Culture and Coculture.</title>
        <authorList>
            <person name="Jiang H."/>
            <person name="Liang Y."/>
            <person name="Yin H."/>
            <person name="Xiao Y."/>
            <person name="Guo X."/>
            <person name="Xu Y."/>
            <person name="Hu Q."/>
            <person name="Liu H."/>
            <person name="Liu X."/>
        </authorList>
    </citation>
    <scope>NUCLEOTIDE SEQUENCE [LARGE SCALE GENOMIC DNA]</scope>
    <source>
        <strain evidence="2 3">YSK</strain>
    </source>
</reference>
<dbReference type="HOGENOM" id="CLU_036877_1_0_0"/>
<organism evidence="2 3">
    <name type="scientific">Leptospirillum ferriphilum YSK</name>
    <dbReference type="NCBI Taxonomy" id="1441628"/>
    <lineage>
        <taxon>Bacteria</taxon>
        <taxon>Pseudomonadati</taxon>
        <taxon>Nitrospirota</taxon>
        <taxon>Nitrospiria</taxon>
        <taxon>Nitrospirales</taxon>
        <taxon>Nitrospiraceae</taxon>
        <taxon>Leptospirillum</taxon>
    </lineage>
</organism>
<dbReference type="Proteomes" id="UP000027059">
    <property type="component" value="Chromosome"/>
</dbReference>
<evidence type="ECO:0000313" key="3">
    <source>
        <dbReference type="Proteomes" id="UP000027059"/>
    </source>
</evidence>
<gene>
    <name evidence="2" type="ORF">Y981_00340</name>
</gene>
<proteinExistence type="predicted"/>
<dbReference type="EMBL" id="CP007243">
    <property type="protein sequence ID" value="AIA31361.1"/>
    <property type="molecule type" value="Genomic_DNA"/>
</dbReference>
<keyword evidence="3" id="KW-1185">Reference proteome</keyword>
<protein>
    <recommendedName>
        <fullName evidence="4">Lipoprotein</fullName>
    </recommendedName>
</protein>
<dbReference type="Pfam" id="PF11925">
    <property type="entry name" value="DUF3443"/>
    <property type="match status" value="1"/>
</dbReference>
<dbReference type="KEGG" id="lfp:Y981_00340"/>